<dbReference type="GO" id="GO:0016788">
    <property type="term" value="F:hydrolase activity, acting on ester bonds"/>
    <property type="evidence" value="ECO:0007669"/>
    <property type="project" value="InterPro"/>
</dbReference>
<comment type="caution">
    <text evidence="6">The sequence shown here is derived from an EMBL/GenBank/DDBJ whole genome shotgun (WGS) entry which is preliminary data.</text>
</comment>
<dbReference type="OrthoDB" id="6706702at2"/>
<evidence type="ECO:0000256" key="3">
    <source>
        <dbReference type="ARBA" id="ARBA00022801"/>
    </source>
</evidence>
<sequence length="152" mass="17782">MGRKCSHEDHPRRRDRHDDARRTPRHRDDRRRRREVEVQAVLHRLRRGRRRVFQVTMLEHEVEAHLRARCRQMGFLCMKFTSPGRAGVPDRVVVTPAGTVFVETKRPGGKLRRLQEEVTEKMRRAGAEVHVVDTVAGVDELVERLAERRAAA</sequence>
<dbReference type="InterPro" id="IPR011856">
    <property type="entry name" value="tRNA_endonuc-like_dom_sf"/>
</dbReference>
<dbReference type="Proteomes" id="UP000215896">
    <property type="component" value="Unassembled WGS sequence"/>
</dbReference>
<dbReference type="SMART" id="SM00990">
    <property type="entry name" value="VRR_NUC"/>
    <property type="match status" value="1"/>
</dbReference>
<dbReference type="EMBL" id="NMVO01000001">
    <property type="protein sequence ID" value="OYO17523.1"/>
    <property type="molecule type" value="Genomic_DNA"/>
</dbReference>
<keyword evidence="7" id="KW-1185">Reference proteome</keyword>
<organism evidence="6 7">
    <name type="scientific">Enemella evansiae</name>
    <dbReference type="NCBI Taxonomy" id="2016499"/>
    <lineage>
        <taxon>Bacteria</taxon>
        <taxon>Bacillati</taxon>
        <taxon>Actinomycetota</taxon>
        <taxon>Actinomycetes</taxon>
        <taxon>Propionibacteriales</taxon>
        <taxon>Propionibacteriaceae</taxon>
        <taxon>Enemella</taxon>
    </lineage>
</organism>
<feature type="domain" description="VRR-NUC" evidence="5">
    <location>
        <begin position="57"/>
        <end position="136"/>
    </location>
</feature>
<evidence type="ECO:0000256" key="1">
    <source>
        <dbReference type="ARBA" id="ARBA00001946"/>
    </source>
</evidence>
<dbReference type="Gene3D" id="3.40.1350.10">
    <property type="match status" value="1"/>
</dbReference>
<evidence type="ECO:0000259" key="5">
    <source>
        <dbReference type="SMART" id="SM00990"/>
    </source>
</evidence>
<dbReference type="GO" id="GO:0004518">
    <property type="term" value="F:nuclease activity"/>
    <property type="evidence" value="ECO:0007669"/>
    <property type="project" value="UniProtKB-KW"/>
</dbReference>
<dbReference type="InterPro" id="IPR014883">
    <property type="entry name" value="VRR_NUC"/>
</dbReference>
<evidence type="ECO:0000313" key="6">
    <source>
        <dbReference type="EMBL" id="OYO17523.1"/>
    </source>
</evidence>
<keyword evidence="2" id="KW-0540">Nuclease</keyword>
<comment type="cofactor">
    <cofactor evidence="1">
        <name>Mg(2+)</name>
        <dbReference type="ChEBI" id="CHEBI:18420"/>
    </cofactor>
</comment>
<keyword evidence="3" id="KW-0378">Hydrolase</keyword>
<dbReference type="GO" id="GO:0003676">
    <property type="term" value="F:nucleic acid binding"/>
    <property type="evidence" value="ECO:0007669"/>
    <property type="project" value="InterPro"/>
</dbReference>
<evidence type="ECO:0000256" key="4">
    <source>
        <dbReference type="SAM" id="MobiDB-lite"/>
    </source>
</evidence>
<name>A0A255GSW1_9ACTN</name>
<gene>
    <name evidence="6" type="ORF">CGZ94_01035</name>
</gene>
<evidence type="ECO:0000313" key="7">
    <source>
        <dbReference type="Proteomes" id="UP000215896"/>
    </source>
</evidence>
<feature type="compositionally biased region" description="Basic residues" evidence="4">
    <location>
        <begin position="23"/>
        <end position="32"/>
    </location>
</feature>
<dbReference type="Pfam" id="PF08774">
    <property type="entry name" value="VRR_NUC"/>
    <property type="match status" value="1"/>
</dbReference>
<reference evidence="6 7" key="1">
    <citation type="submission" date="2017-07" db="EMBL/GenBank/DDBJ databases">
        <title>Draft whole genome sequences of clinical Proprionibacteriaceae strains.</title>
        <authorList>
            <person name="Bernier A.-M."/>
            <person name="Bernard K."/>
            <person name="Domingo M.-C."/>
        </authorList>
    </citation>
    <scope>NUCLEOTIDE SEQUENCE [LARGE SCALE GENOMIC DNA]</scope>
    <source>
        <strain evidence="6 7">NML 030167</strain>
    </source>
</reference>
<feature type="compositionally biased region" description="Basic and acidic residues" evidence="4">
    <location>
        <begin position="1"/>
        <end position="22"/>
    </location>
</feature>
<feature type="region of interest" description="Disordered" evidence="4">
    <location>
        <begin position="1"/>
        <end position="32"/>
    </location>
</feature>
<accession>A0A255GSW1</accession>
<protein>
    <recommendedName>
        <fullName evidence="5">VRR-NUC domain-containing protein</fullName>
    </recommendedName>
</protein>
<proteinExistence type="predicted"/>
<dbReference type="AlphaFoldDB" id="A0A255GSW1"/>
<evidence type="ECO:0000256" key="2">
    <source>
        <dbReference type="ARBA" id="ARBA00022722"/>
    </source>
</evidence>